<organism evidence="1 2">
    <name type="scientific">Prunus armeniaca</name>
    <name type="common">Apricot</name>
    <name type="synonym">Armeniaca vulgaris</name>
    <dbReference type="NCBI Taxonomy" id="36596"/>
    <lineage>
        <taxon>Eukaryota</taxon>
        <taxon>Viridiplantae</taxon>
        <taxon>Streptophyta</taxon>
        <taxon>Embryophyta</taxon>
        <taxon>Tracheophyta</taxon>
        <taxon>Spermatophyta</taxon>
        <taxon>Magnoliopsida</taxon>
        <taxon>eudicotyledons</taxon>
        <taxon>Gunneridae</taxon>
        <taxon>Pentapetalae</taxon>
        <taxon>rosids</taxon>
        <taxon>fabids</taxon>
        <taxon>Rosales</taxon>
        <taxon>Rosaceae</taxon>
        <taxon>Amygdaloideae</taxon>
        <taxon>Amygdaleae</taxon>
        <taxon>Prunus</taxon>
    </lineage>
</organism>
<evidence type="ECO:0000313" key="1">
    <source>
        <dbReference type="EMBL" id="CAB4263207.1"/>
    </source>
</evidence>
<name>A0A6J5TIZ6_PRUAR</name>
<dbReference type="Proteomes" id="UP000507222">
    <property type="component" value="Unassembled WGS sequence"/>
</dbReference>
<dbReference type="AlphaFoldDB" id="A0A6J5TIZ6"/>
<reference evidence="1 2" key="1">
    <citation type="submission" date="2020-05" db="EMBL/GenBank/DDBJ databases">
        <authorList>
            <person name="Campoy J."/>
            <person name="Schneeberger K."/>
            <person name="Spophaly S."/>
        </authorList>
    </citation>
    <scope>NUCLEOTIDE SEQUENCE [LARGE SCALE GENOMIC DNA]</scope>
    <source>
        <strain evidence="1">PruArmRojPasFocal</strain>
    </source>
</reference>
<accession>A0A6J5TIZ6</accession>
<sequence length="62" mass="6335">MVVVGCVDVAVLMVTVDVAVLMVTVDVAMVGCSDGGVAGVVAATTFGDSHDKYRVVVHQREG</sequence>
<dbReference type="EMBL" id="CAEKDK010000001">
    <property type="protein sequence ID" value="CAB4263207.1"/>
    <property type="molecule type" value="Genomic_DNA"/>
</dbReference>
<evidence type="ECO:0000313" key="2">
    <source>
        <dbReference type="Proteomes" id="UP000507222"/>
    </source>
</evidence>
<proteinExistence type="predicted"/>
<gene>
    <name evidence="1" type="ORF">CURHAP_LOCUS3065</name>
</gene>
<protein>
    <submittedName>
        <fullName evidence="1">Uncharacterized protein</fullName>
    </submittedName>
</protein>